<keyword evidence="1" id="KW-0812">Transmembrane</keyword>
<comment type="caution">
    <text evidence="2">The sequence shown here is derived from an EMBL/GenBank/DDBJ whole genome shotgun (WGS) entry which is preliminary data.</text>
</comment>
<protein>
    <submittedName>
        <fullName evidence="2">Uncharacterized protein</fullName>
    </submittedName>
</protein>
<dbReference type="Proteomes" id="UP001500403">
    <property type="component" value="Unassembled WGS sequence"/>
</dbReference>
<proteinExistence type="predicted"/>
<dbReference type="RefSeq" id="WP_344494105.1">
    <property type="nucleotide sequence ID" value="NZ_BAAAUD010000021.1"/>
</dbReference>
<evidence type="ECO:0000256" key="1">
    <source>
        <dbReference type="SAM" id="Phobius"/>
    </source>
</evidence>
<gene>
    <name evidence="2" type="ORF">GCM10010446_23040</name>
</gene>
<keyword evidence="3" id="KW-1185">Reference proteome</keyword>
<feature type="transmembrane region" description="Helical" evidence="1">
    <location>
        <begin position="20"/>
        <end position="40"/>
    </location>
</feature>
<keyword evidence="1" id="KW-0472">Membrane</keyword>
<dbReference type="EMBL" id="BAAAUD010000021">
    <property type="protein sequence ID" value="GAA2937191.1"/>
    <property type="molecule type" value="Genomic_DNA"/>
</dbReference>
<accession>A0ABN3X496</accession>
<organism evidence="2 3">
    <name type="scientific">Streptomyces enissocaesilis</name>
    <dbReference type="NCBI Taxonomy" id="332589"/>
    <lineage>
        <taxon>Bacteria</taxon>
        <taxon>Bacillati</taxon>
        <taxon>Actinomycetota</taxon>
        <taxon>Actinomycetes</taxon>
        <taxon>Kitasatosporales</taxon>
        <taxon>Streptomycetaceae</taxon>
        <taxon>Streptomyces</taxon>
        <taxon>Streptomyces rochei group</taxon>
    </lineage>
</organism>
<sequence length="78" mass="7994">MLGYQPSGPVPPVQPNPATGSPFTLLIACPVVLFGSSSAIGHVPTATLMKYAADTFDRHGTGASLACRQICGFAAMET</sequence>
<keyword evidence="1" id="KW-1133">Transmembrane helix</keyword>
<name>A0ABN3X496_9ACTN</name>
<evidence type="ECO:0000313" key="3">
    <source>
        <dbReference type="Proteomes" id="UP001500403"/>
    </source>
</evidence>
<reference evidence="2 3" key="1">
    <citation type="journal article" date="2019" name="Int. J. Syst. Evol. Microbiol.">
        <title>The Global Catalogue of Microorganisms (GCM) 10K type strain sequencing project: providing services to taxonomists for standard genome sequencing and annotation.</title>
        <authorList>
            <consortium name="The Broad Institute Genomics Platform"/>
            <consortium name="The Broad Institute Genome Sequencing Center for Infectious Disease"/>
            <person name="Wu L."/>
            <person name="Ma J."/>
        </authorList>
    </citation>
    <scope>NUCLEOTIDE SEQUENCE [LARGE SCALE GENOMIC DNA]</scope>
    <source>
        <strain evidence="2 3">JCM 9088</strain>
    </source>
</reference>
<evidence type="ECO:0000313" key="2">
    <source>
        <dbReference type="EMBL" id="GAA2937191.1"/>
    </source>
</evidence>